<feature type="compositionally biased region" description="Low complexity" evidence="1">
    <location>
        <begin position="76"/>
        <end position="88"/>
    </location>
</feature>
<keyword evidence="3" id="KW-1185">Reference proteome</keyword>
<reference evidence="3" key="1">
    <citation type="submission" date="2013-09" db="EMBL/GenBank/DDBJ databases">
        <title>The Genome Sequence of Anopheles maculatus species B.</title>
        <authorList>
            <consortium name="The Broad Institute Genomics Platform"/>
            <person name="Neafsey D.E."/>
            <person name="Besansky N."/>
            <person name="Howell P."/>
            <person name="Walton C."/>
            <person name="Young S.K."/>
            <person name="Zeng Q."/>
            <person name="Gargeya S."/>
            <person name="Fitzgerald M."/>
            <person name="Haas B."/>
            <person name="Abouelleil A."/>
            <person name="Allen A.W."/>
            <person name="Alvarado L."/>
            <person name="Arachchi H.M."/>
            <person name="Berlin A.M."/>
            <person name="Chapman S.B."/>
            <person name="Gainer-Dewar J."/>
            <person name="Goldberg J."/>
            <person name="Griggs A."/>
            <person name="Gujja S."/>
            <person name="Hansen M."/>
            <person name="Howarth C."/>
            <person name="Imamovic A."/>
            <person name="Ireland A."/>
            <person name="Larimer J."/>
            <person name="McCowan C."/>
            <person name="Murphy C."/>
            <person name="Pearson M."/>
            <person name="Poon T.W."/>
            <person name="Priest M."/>
            <person name="Roberts A."/>
            <person name="Saif S."/>
            <person name="Shea T."/>
            <person name="Sisk P."/>
            <person name="Sykes S."/>
            <person name="Wortman J."/>
            <person name="Nusbaum C."/>
            <person name="Birren B."/>
        </authorList>
    </citation>
    <scope>NUCLEOTIDE SEQUENCE [LARGE SCALE GENOMIC DNA]</scope>
    <source>
        <strain evidence="3">maculatus3</strain>
    </source>
</reference>
<dbReference type="VEuPathDB" id="VectorBase:AMAM021628"/>
<sequence length="125" mass="14088">MRTKSSAHHISTVIDLTYSQEPPPITSTNQQVKPSGDTKKDAKQVREKNCNTAKVRKAPCSTTAKKPSIKRKRIHQQNAPAQQQQQQPTGLYQFDLTDMIRQKLKMLFEQPMMAAHGSSFIPSDP</sequence>
<feature type="region of interest" description="Disordered" evidence="1">
    <location>
        <begin position="1"/>
        <end position="89"/>
    </location>
</feature>
<dbReference type="AlphaFoldDB" id="A0A182T8A2"/>
<evidence type="ECO:0000313" key="2">
    <source>
        <dbReference type="EnsemblMetazoa" id="AMAM021628-PA"/>
    </source>
</evidence>
<protein>
    <submittedName>
        <fullName evidence="2">Uncharacterized protein</fullName>
    </submittedName>
</protein>
<evidence type="ECO:0000256" key="1">
    <source>
        <dbReference type="SAM" id="MobiDB-lite"/>
    </source>
</evidence>
<proteinExistence type="predicted"/>
<feature type="compositionally biased region" description="Basic and acidic residues" evidence="1">
    <location>
        <begin position="36"/>
        <end position="49"/>
    </location>
</feature>
<organism evidence="2 3">
    <name type="scientific">Anopheles maculatus</name>
    <dbReference type="NCBI Taxonomy" id="74869"/>
    <lineage>
        <taxon>Eukaryota</taxon>
        <taxon>Metazoa</taxon>
        <taxon>Ecdysozoa</taxon>
        <taxon>Arthropoda</taxon>
        <taxon>Hexapoda</taxon>
        <taxon>Insecta</taxon>
        <taxon>Pterygota</taxon>
        <taxon>Neoptera</taxon>
        <taxon>Endopterygota</taxon>
        <taxon>Diptera</taxon>
        <taxon>Nematocera</taxon>
        <taxon>Culicoidea</taxon>
        <taxon>Culicidae</taxon>
        <taxon>Anophelinae</taxon>
        <taxon>Anopheles</taxon>
        <taxon>Anopheles maculatus group</taxon>
    </lineage>
</organism>
<dbReference type="EnsemblMetazoa" id="AMAM021628-RA">
    <property type="protein sequence ID" value="AMAM021628-PA"/>
    <property type="gene ID" value="AMAM021628"/>
</dbReference>
<dbReference type="Proteomes" id="UP000075901">
    <property type="component" value="Unassembled WGS sequence"/>
</dbReference>
<name>A0A182T8A2_9DIPT</name>
<evidence type="ECO:0000313" key="3">
    <source>
        <dbReference type="Proteomes" id="UP000075901"/>
    </source>
</evidence>
<accession>A0A182T8A2</accession>
<reference evidence="2" key="2">
    <citation type="submission" date="2020-05" db="UniProtKB">
        <authorList>
            <consortium name="EnsemblMetazoa"/>
        </authorList>
    </citation>
    <scope>IDENTIFICATION</scope>
    <source>
        <strain evidence="2">maculatus3</strain>
    </source>
</reference>